<dbReference type="Proteomes" id="UP000821853">
    <property type="component" value="Unassembled WGS sequence"/>
</dbReference>
<name>A0A9J6GVP8_HAELO</name>
<dbReference type="EMBL" id="JABSTR010000009">
    <property type="protein sequence ID" value="KAH9378760.1"/>
    <property type="molecule type" value="Genomic_DNA"/>
</dbReference>
<organism evidence="1 2">
    <name type="scientific">Haemaphysalis longicornis</name>
    <name type="common">Bush tick</name>
    <dbReference type="NCBI Taxonomy" id="44386"/>
    <lineage>
        <taxon>Eukaryota</taxon>
        <taxon>Metazoa</taxon>
        <taxon>Ecdysozoa</taxon>
        <taxon>Arthropoda</taxon>
        <taxon>Chelicerata</taxon>
        <taxon>Arachnida</taxon>
        <taxon>Acari</taxon>
        <taxon>Parasitiformes</taxon>
        <taxon>Ixodida</taxon>
        <taxon>Ixodoidea</taxon>
        <taxon>Ixodidae</taxon>
        <taxon>Haemaphysalinae</taxon>
        <taxon>Haemaphysalis</taxon>
    </lineage>
</organism>
<comment type="caution">
    <text evidence="1">The sequence shown here is derived from an EMBL/GenBank/DDBJ whole genome shotgun (WGS) entry which is preliminary data.</text>
</comment>
<proteinExistence type="predicted"/>
<reference evidence="1 2" key="1">
    <citation type="journal article" date="2020" name="Cell">
        <title>Large-Scale Comparative Analyses of Tick Genomes Elucidate Their Genetic Diversity and Vector Capacities.</title>
        <authorList>
            <consortium name="Tick Genome and Microbiome Consortium (TIGMIC)"/>
            <person name="Jia N."/>
            <person name="Wang J."/>
            <person name="Shi W."/>
            <person name="Du L."/>
            <person name="Sun Y."/>
            <person name="Zhan W."/>
            <person name="Jiang J.F."/>
            <person name="Wang Q."/>
            <person name="Zhang B."/>
            <person name="Ji P."/>
            <person name="Bell-Sakyi L."/>
            <person name="Cui X.M."/>
            <person name="Yuan T.T."/>
            <person name="Jiang B.G."/>
            <person name="Yang W.F."/>
            <person name="Lam T.T."/>
            <person name="Chang Q.C."/>
            <person name="Ding S.J."/>
            <person name="Wang X.J."/>
            <person name="Zhu J.G."/>
            <person name="Ruan X.D."/>
            <person name="Zhao L."/>
            <person name="Wei J.T."/>
            <person name="Ye R.Z."/>
            <person name="Que T.C."/>
            <person name="Du C.H."/>
            <person name="Zhou Y.H."/>
            <person name="Cheng J.X."/>
            <person name="Dai P.F."/>
            <person name="Guo W.B."/>
            <person name="Han X.H."/>
            <person name="Huang E.J."/>
            <person name="Li L.F."/>
            <person name="Wei W."/>
            <person name="Gao Y.C."/>
            <person name="Liu J.Z."/>
            <person name="Shao H.Z."/>
            <person name="Wang X."/>
            <person name="Wang C.C."/>
            <person name="Yang T.C."/>
            <person name="Huo Q.B."/>
            <person name="Li W."/>
            <person name="Chen H.Y."/>
            <person name="Chen S.E."/>
            <person name="Zhou L.G."/>
            <person name="Ni X.B."/>
            <person name="Tian J.H."/>
            <person name="Sheng Y."/>
            <person name="Liu T."/>
            <person name="Pan Y.S."/>
            <person name="Xia L.Y."/>
            <person name="Li J."/>
            <person name="Zhao F."/>
            <person name="Cao W.C."/>
        </authorList>
    </citation>
    <scope>NUCLEOTIDE SEQUENCE [LARGE SCALE GENOMIC DNA]</scope>
    <source>
        <strain evidence="1">HaeL-2018</strain>
    </source>
</reference>
<dbReference type="AlphaFoldDB" id="A0A9J6GVP8"/>
<evidence type="ECO:0000313" key="2">
    <source>
        <dbReference type="Proteomes" id="UP000821853"/>
    </source>
</evidence>
<accession>A0A9J6GVP8</accession>
<keyword evidence="2" id="KW-1185">Reference proteome</keyword>
<gene>
    <name evidence="1" type="ORF">HPB48_017572</name>
</gene>
<sequence length="77" mass="9449">MPELSARTFIKKQRIYRKFRKNIASLTRNTEEHCLEVCMQQWHKLCNAINCEMHIRKVWNILRQLLDEPKKKLQPRD</sequence>
<protein>
    <submittedName>
        <fullName evidence="1">Uncharacterized protein</fullName>
    </submittedName>
</protein>
<evidence type="ECO:0000313" key="1">
    <source>
        <dbReference type="EMBL" id="KAH9378760.1"/>
    </source>
</evidence>
<dbReference type="VEuPathDB" id="VectorBase:HLOH_042445"/>